<feature type="compositionally biased region" description="Basic and acidic residues" evidence="1">
    <location>
        <begin position="1"/>
        <end position="14"/>
    </location>
</feature>
<feature type="region of interest" description="Disordered" evidence="1">
    <location>
        <begin position="1"/>
        <end position="52"/>
    </location>
</feature>
<dbReference type="EMBL" id="CAKOFQ010006721">
    <property type="protein sequence ID" value="CAH1965082.1"/>
    <property type="molecule type" value="Genomic_DNA"/>
</dbReference>
<evidence type="ECO:0000313" key="3">
    <source>
        <dbReference type="Proteomes" id="UP001152888"/>
    </source>
</evidence>
<protein>
    <submittedName>
        <fullName evidence="2">Uncharacterized protein</fullName>
    </submittedName>
</protein>
<reference evidence="2" key="1">
    <citation type="submission" date="2022-03" db="EMBL/GenBank/DDBJ databases">
        <authorList>
            <person name="Sayadi A."/>
        </authorList>
    </citation>
    <scope>NUCLEOTIDE SEQUENCE</scope>
</reference>
<dbReference type="Proteomes" id="UP001152888">
    <property type="component" value="Unassembled WGS sequence"/>
</dbReference>
<accession>A0A9P0K0W9</accession>
<gene>
    <name evidence="2" type="ORF">ACAOBT_LOCUS6155</name>
</gene>
<proteinExistence type="predicted"/>
<keyword evidence="3" id="KW-1185">Reference proteome</keyword>
<comment type="caution">
    <text evidence="2">The sequence shown here is derived from an EMBL/GenBank/DDBJ whole genome shotgun (WGS) entry which is preliminary data.</text>
</comment>
<name>A0A9P0K0W9_ACAOB</name>
<sequence length="190" mass="21574">MDRDNASSSDEERRKQKAQAGRPPQRHRPGVPRRSNPRPVVPLTRRHSSHELRSQVQAAFLPRVRASRSQSAHRFGEIVQSLGAHPIFTCVVELRRALSINPQAAFLLQEMQLQDVLHLIEEDMFEMGLIDQVNRSDQETDDDDIEEHVVPRMHPCRICRLLCPDRVEVCAACRARNDNIEPSSSSSSSA</sequence>
<dbReference type="AlphaFoldDB" id="A0A9P0K0W9"/>
<evidence type="ECO:0000256" key="1">
    <source>
        <dbReference type="SAM" id="MobiDB-lite"/>
    </source>
</evidence>
<feature type="compositionally biased region" description="Low complexity" evidence="1">
    <location>
        <begin position="32"/>
        <end position="42"/>
    </location>
</feature>
<evidence type="ECO:0000313" key="2">
    <source>
        <dbReference type="EMBL" id="CAH1965082.1"/>
    </source>
</evidence>
<organism evidence="2 3">
    <name type="scientific">Acanthoscelides obtectus</name>
    <name type="common">Bean weevil</name>
    <name type="synonym">Bruchus obtectus</name>
    <dbReference type="NCBI Taxonomy" id="200917"/>
    <lineage>
        <taxon>Eukaryota</taxon>
        <taxon>Metazoa</taxon>
        <taxon>Ecdysozoa</taxon>
        <taxon>Arthropoda</taxon>
        <taxon>Hexapoda</taxon>
        <taxon>Insecta</taxon>
        <taxon>Pterygota</taxon>
        <taxon>Neoptera</taxon>
        <taxon>Endopterygota</taxon>
        <taxon>Coleoptera</taxon>
        <taxon>Polyphaga</taxon>
        <taxon>Cucujiformia</taxon>
        <taxon>Chrysomeloidea</taxon>
        <taxon>Chrysomelidae</taxon>
        <taxon>Bruchinae</taxon>
        <taxon>Bruchini</taxon>
        <taxon>Acanthoscelides</taxon>
    </lineage>
</organism>